<evidence type="ECO:0000259" key="1">
    <source>
        <dbReference type="SMART" id="SM01012"/>
    </source>
</evidence>
<dbReference type="InterPro" id="IPR036388">
    <property type="entry name" value="WH-like_DNA-bd_sf"/>
</dbReference>
<sequence>MEPLAETRFALAELSRYEEDGYRELFETVVANVGIVAPDCLGLTVSFVRDGLAFTWLASSVDVAALDAVQYLTSGPCLESMELGEVVAATLSDDPLDERSWALFSQYENRVGVRSTLSIPLLTAGTGSGRTAKVYGGINLYGSSESTFDGLHETLAAICGGWAQGAVTNADLSLAGVRRAKQTPQAMLDQFAVDQAVGMIMVAQHLDGDAAGRRLREASDRAGIHEAELARLLVRTRIL</sequence>
<accession>A0ABP8Y911</accession>
<feature type="domain" description="ANTAR" evidence="1">
    <location>
        <begin position="179"/>
        <end position="234"/>
    </location>
</feature>
<evidence type="ECO:0000313" key="2">
    <source>
        <dbReference type="EMBL" id="GAA4723010.1"/>
    </source>
</evidence>
<dbReference type="SMART" id="SM01012">
    <property type="entry name" value="ANTAR"/>
    <property type="match status" value="1"/>
</dbReference>
<dbReference type="Proteomes" id="UP001500556">
    <property type="component" value="Unassembled WGS sequence"/>
</dbReference>
<organism evidence="2 3">
    <name type="scientific">Pedococcus ginsenosidimutans</name>
    <dbReference type="NCBI Taxonomy" id="490570"/>
    <lineage>
        <taxon>Bacteria</taxon>
        <taxon>Bacillati</taxon>
        <taxon>Actinomycetota</taxon>
        <taxon>Actinomycetes</taxon>
        <taxon>Micrococcales</taxon>
        <taxon>Intrasporangiaceae</taxon>
        <taxon>Pedococcus</taxon>
    </lineage>
</organism>
<protein>
    <submittedName>
        <fullName evidence="2">GAF and ANTAR domain-containing protein</fullName>
    </submittedName>
</protein>
<comment type="caution">
    <text evidence="2">The sequence shown here is derived from an EMBL/GenBank/DDBJ whole genome shotgun (WGS) entry which is preliminary data.</text>
</comment>
<dbReference type="RefSeq" id="WP_345503150.1">
    <property type="nucleotide sequence ID" value="NZ_BAABLO010000009.1"/>
</dbReference>
<dbReference type="Gene3D" id="1.10.10.10">
    <property type="entry name" value="Winged helix-like DNA-binding domain superfamily/Winged helix DNA-binding domain"/>
    <property type="match status" value="1"/>
</dbReference>
<keyword evidence="3" id="KW-1185">Reference proteome</keyword>
<dbReference type="SUPFAM" id="SSF55781">
    <property type="entry name" value="GAF domain-like"/>
    <property type="match status" value="1"/>
</dbReference>
<gene>
    <name evidence="2" type="ORF">GCM10025782_21160</name>
</gene>
<reference evidence="3" key="1">
    <citation type="journal article" date="2019" name="Int. J. Syst. Evol. Microbiol.">
        <title>The Global Catalogue of Microorganisms (GCM) 10K type strain sequencing project: providing services to taxonomists for standard genome sequencing and annotation.</title>
        <authorList>
            <consortium name="The Broad Institute Genomics Platform"/>
            <consortium name="The Broad Institute Genome Sequencing Center for Infectious Disease"/>
            <person name="Wu L."/>
            <person name="Ma J."/>
        </authorList>
    </citation>
    <scope>NUCLEOTIDE SEQUENCE [LARGE SCALE GENOMIC DNA]</scope>
    <source>
        <strain evidence="3">JCM 18961</strain>
    </source>
</reference>
<dbReference type="InterPro" id="IPR005561">
    <property type="entry name" value="ANTAR"/>
</dbReference>
<dbReference type="Pfam" id="PF03861">
    <property type="entry name" value="ANTAR"/>
    <property type="match status" value="1"/>
</dbReference>
<proteinExistence type="predicted"/>
<evidence type="ECO:0000313" key="3">
    <source>
        <dbReference type="Proteomes" id="UP001500556"/>
    </source>
</evidence>
<name>A0ABP8Y911_9MICO</name>
<dbReference type="EMBL" id="BAABLO010000009">
    <property type="protein sequence ID" value="GAA4723010.1"/>
    <property type="molecule type" value="Genomic_DNA"/>
</dbReference>